<organism evidence="2 3">
    <name type="scientific">Pedobacter cryoconitis</name>
    <dbReference type="NCBI Taxonomy" id="188932"/>
    <lineage>
        <taxon>Bacteria</taxon>
        <taxon>Pseudomonadati</taxon>
        <taxon>Bacteroidota</taxon>
        <taxon>Sphingobacteriia</taxon>
        <taxon>Sphingobacteriales</taxon>
        <taxon>Sphingobacteriaceae</taxon>
        <taxon>Pedobacter</taxon>
    </lineage>
</organism>
<dbReference type="EMBL" id="JACHCE010000001">
    <property type="protein sequence ID" value="MBB5634714.1"/>
    <property type="molecule type" value="Genomic_DNA"/>
</dbReference>
<dbReference type="Pfam" id="PF00550">
    <property type="entry name" value="PP-binding"/>
    <property type="match status" value="1"/>
</dbReference>
<gene>
    <name evidence="2" type="ORF">HDE68_000599</name>
</gene>
<evidence type="ECO:0000313" key="2">
    <source>
        <dbReference type="EMBL" id="MBB5634714.1"/>
    </source>
</evidence>
<sequence length="87" mass="9735">MDREVLIAAIKEIAAPYTEDKTALDTINEDTDFIKDLKINSANLVDIVLDLEEKFGIEIDNDSMAKMLDVKSTVEVIEAKLAAHDRK</sequence>
<dbReference type="Gene3D" id="1.10.1200.10">
    <property type="entry name" value="ACP-like"/>
    <property type="match status" value="1"/>
</dbReference>
<evidence type="ECO:0000313" key="3">
    <source>
        <dbReference type="Proteomes" id="UP000537204"/>
    </source>
</evidence>
<dbReference type="SUPFAM" id="SSF47336">
    <property type="entry name" value="ACP-like"/>
    <property type="match status" value="1"/>
</dbReference>
<dbReference type="PROSITE" id="PS50075">
    <property type="entry name" value="CARRIER"/>
    <property type="match status" value="1"/>
</dbReference>
<dbReference type="RefSeq" id="WP_183878750.1">
    <property type="nucleotide sequence ID" value="NZ_JACHCD010000002.1"/>
</dbReference>
<proteinExistence type="predicted"/>
<dbReference type="InterPro" id="IPR036736">
    <property type="entry name" value="ACP-like_sf"/>
</dbReference>
<dbReference type="InterPro" id="IPR009081">
    <property type="entry name" value="PP-bd_ACP"/>
</dbReference>
<name>A0A7W8ZIK5_9SPHI</name>
<reference evidence="2 3" key="1">
    <citation type="submission" date="2020-08" db="EMBL/GenBank/DDBJ databases">
        <title>Genomic Encyclopedia of Type Strains, Phase IV (KMG-V): Genome sequencing to study the core and pangenomes of soil and plant-associated prokaryotes.</title>
        <authorList>
            <person name="Whitman W."/>
        </authorList>
    </citation>
    <scope>NUCLEOTIDE SEQUENCE [LARGE SCALE GENOMIC DNA]</scope>
    <source>
        <strain evidence="2 3">S3M1</strain>
    </source>
</reference>
<protein>
    <submittedName>
        <fullName evidence="2">Acyl carrier protein</fullName>
    </submittedName>
</protein>
<comment type="caution">
    <text evidence="2">The sequence shown here is derived from an EMBL/GenBank/DDBJ whole genome shotgun (WGS) entry which is preliminary data.</text>
</comment>
<dbReference type="Proteomes" id="UP000537204">
    <property type="component" value="Unassembled WGS sequence"/>
</dbReference>
<feature type="domain" description="Carrier" evidence="1">
    <location>
        <begin position="1"/>
        <end position="81"/>
    </location>
</feature>
<dbReference type="AlphaFoldDB" id="A0A7W8ZIK5"/>
<evidence type="ECO:0000259" key="1">
    <source>
        <dbReference type="PROSITE" id="PS50075"/>
    </source>
</evidence>
<accession>A0A7W8ZIK5</accession>